<keyword evidence="1" id="KW-0040">ANK repeat</keyword>
<dbReference type="OrthoDB" id="427518at2759"/>
<proteinExistence type="predicted"/>
<dbReference type="Gene3D" id="1.25.40.20">
    <property type="entry name" value="Ankyrin repeat-containing domain"/>
    <property type="match status" value="1"/>
</dbReference>
<gene>
    <name evidence="2" type="ORF">DM02DRAFT_599806</name>
</gene>
<protein>
    <submittedName>
        <fullName evidence="2">Ankyrin</fullName>
    </submittedName>
</protein>
<dbReference type="STRING" id="97972.A0A2V1DD62"/>
<dbReference type="SUPFAM" id="SSF48403">
    <property type="entry name" value="Ankyrin repeat"/>
    <property type="match status" value="1"/>
</dbReference>
<accession>A0A2V1DD62</accession>
<feature type="repeat" description="ANK" evidence="1">
    <location>
        <begin position="117"/>
        <end position="149"/>
    </location>
</feature>
<dbReference type="InterPro" id="IPR002110">
    <property type="entry name" value="Ankyrin_rpt"/>
</dbReference>
<dbReference type="PROSITE" id="PS50297">
    <property type="entry name" value="ANK_REP_REGION"/>
    <property type="match status" value="1"/>
</dbReference>
<dbReference type="Proteomes" id="UP000244855">
    <property type="component" value="Unassembled WGS sequence"/>
</dbReference>
<reference evidence="2 3" key="1">
    <citation type="journal article" date="2018" name="Sci. Rep.">
        <title>Comparative genomics provides insights into the lifestyle and reveals functional heterogeneity of dark septate endophytic fungi.</title>
        <authorList>
            <person name="Knapp D.G."/>
            <person name="Nemeth J.B."/>
            <person name="Barry K."/>
            <person name="Hainaut M."/>
            <person name="Henrissat B."/>
            <person name="Johnson J."/>
            <person name="Kuo A."/>
            <person name="Lim J.H.P."/>
            <person name="Lipzen A."/>
            <person name="Nolan M."/>
            <person name="Ohm R.A."/>
            <person name="Tamas L."/>
            <person name="Grigoriev I.V."/>
            <person name="Spatafora J.W."/>
            <person name="Nagy L.G."/>
            <person name="Kovacs G.M."/>
        </authorList>
    </citation>
    <scope>NUCLEOTIDE SEQUENCE [LARGE SCALE GENOMIC DNA]</scope>
    <source>
        <strain evidence="2 3">DSE2036</strain>
    </source>
</reference>
<dbReference type="PANTHER" id="PTHR46224:SF64">
    <property type="entry name" value="IQ MOTIF AND ANKYRIN REPEAT DOMAIN-CONTAINING PROTEIN 1"/>
    <property type="match status" value="1"/>
</dbReference>
<dbReference type="InterPro" id="IPR051616">
    <property type="entry name" value="Cul2-RING_E3_ligase_SR"/>
</dbReference>
<dbReference type="Pfam" id="PF12796">
    <property type="entry name" value="Ank_2"/>
    <property type="match status" value="2"/>
</dbReference>
<dbReference type="PANTHER" id="PTHR46224">
    <property type="entry name" value="ANKYRIN REPEAT FAMILY PROTEIN"/>
    <property type="match status" value="1"/>
</dbReference>
<organism evidence="2 3">
    <name type="scientific">Periconia macrospinosa</name>
    <dbReference type="NCBI Taxonomy" id="97972"/>
    <lineage>
        <taxon>Eukaryota</taxon>
        <taxon>Fungi</taxon>
        <taxon>Dikarya</taxon>
        <taxon>Ascomycota</taxon>
        <taxon>Pezizomycotina</taxon>
        <taxon>Dothideomycetes</taxon>
        <taxon>Pleosporomycetidae</taxon>
        <taxon>Pleosporales</taxon>
        <taxon>Massarineae</taxon>
        <taxon>Periconiaceae</taxon>
        <taxon>Periconia</taxon>
    </lineage>
</organism>
<dbReference type="InterPro" id="IPR036770">
    <property type="entry name" value="Ankyrin_rpt-contain_sf"/>
</dbReference>
<dbReference type="SMART" id="SM00248">
    <property type="entry name" value="ANK"/>
    <property type="match status" value="9"/>
</dbReference>
<sequence>MSLLKLANELILSIAKCLDSERDINHFVQTCRRVYHVANHYLYRYHLRERGGRGVAEAAAMLGWTPLVEMLLDYGADINAPAKKGPKAAELAIRQGHVETAMLLVSRGASTSGRGSSGMDLLCRAAKHGSEELVKKLIDHGVDPRRQDDRAMWCALANGHMSIVHLLLRHGANISPGYEEWERRTALCAAIKNGHDQEMVKLLKENGASFPDRETSRMLQNLYATSNSLEAINLFLDAGANINAIGGDYGSLLQFAIHNGDMPFVYSLIERGASVHLASEDHETPLGRASAREGNAEDLELLRVLIDEHGADVNQFIEGGLTPIQRAVWAGSEKIFDFLVSRGANIDINRSQHANVIHCTRIEFVTRAQELLNYEV</sequence>
<evidence type="ECO:0000256" key="1">
    <source>
        <dbReference type="PROSITE-ProRule" id="PRU00023"/>
    </source>
</evidence>
<evidence type="ECO:0000313" key="2">
    <source>
        <dbReference type="EMBL" id="PVH96022.1"/>
    </source>
</evidence>
<dbReference type="PROSITE" id="PS50088">
    <property type="entry name" value="ANK_REPEAT"/>
    <property type="match status" value="2"/>
</dbReference>
<dbReference type="CDD" id="cd09917">
    <property type="entry name" value="F-box_SF"/>
    <property type="match status" value="1"/>
</dbReference>
<dbReference type="EMBL" id="KZ805476">
    <property type="protein sequence ID" value="PVH96022.1"/>
    <property type="molecule type" value="Genomic_DNA"/>
</dbReference>
<keyword evidence="3" id="KW-1185">Reference proteome</keyword>
<feature type="repeat" description="ANK" evidence="1">
    <location>
        <begin position="319"/>
        <end position="351"/>
    </location>
</feature>
<evidence type="ECO:0000313" key="3">
    <source>
        <dbReference type="Proteomes" id="UP000244855"/>
    </source>
</evidence>
<dbReference type="AlphaFoldDB" id="A0A2V1DD62"/>
<name>A0A2V1DD62_9PLEO</name>